<organism evidence="3 4">
    <name type="scientific">Mariprofundus erugo</name>
    <dbReference type="NCBI Taxonomy" id="2528639"/>
    <lineage>
        <taxon>Bacteria</taxon>
        <taxon>Pseudomonadati</taxon>
        <taxon>Pseudomonadota</taxon>
        <taxon>Candidatius Mariprofundia</taxon>
        <taxon>Mariprofundales</taxon>
        <taxon>Mariprofundaceae</taxon>
        <taxon>Mariprofundus</taxon>
    </lineage>
</organism>
<dbReference type="Pfam" id="PF00483">
    <property type="entry name" value="NTP_transferase"/>
    <property type="match status" value="1"/>
</dbReference>
<feature type="domain" description="CBS" evidence="2">
    <location>
        <begin position="1"/>
        <end position="58"/>
    </location>
</feature>
<gene>
    <name evidence="3" type="ORF">FEF65_09455</name>
</gene>
<name>A0A5R9GJC5_9PROT</name>
<dbReference type="AlphaFoldDB" id="A0A5R9GJC5"/>
<dbReference type="CDD" id="cd06426">
    <property type="entry name" value="NTP_transferase_like_2"/>
    <property type="match status" value="1"/>
</dbReference>
<comment type="caution">
    <text evidence="3">The sequence shown here is derived from an EMBL/GenBank/DDBJ whole genome shotgun (WGS) entry which is preliminary data.</text>
</comment>
<dbReference type="InterPro" id="IPR000644">
    <property type="entry name" value="CBS_dom"/>
</dbReference>
<dbReference type="SUPFAM" id="SSF53448">
    <property type="entry name" value="Nucleotide-diphospho-sugar transferases"/>
    <property type="match status" value="1"/>
</dbReference>
<evidence type="ECO:0000313" key="3">
    <source>
        <dbReference type="EMBL" id="TLS66736.1"/>
    </source>
</evidence>
<evidence type="ECO:0000259" key="2">
    <source>
        <dbReference type="PROSITE" id="PS51371"/>
    </source>
</evidence>
<dbReference type="InterPro" id="IPR005835">
    <property type="entry name" value="NTP_transferase_dom"/>
</dbReference>
<keyword evidence="1" id="KW-0129">CBS domain</keyword>
<accession>A0A5R9GJC5</accession>
<dbReference type="CDD" id="cd04607">
    <property type="entry name" value="CBS_pair_NTP_transferase_assoc"/>
    <property type="match status" value="1"/>
</dbReference>
<dbReference type="PROSITE" id="PS51371">
    <property type="entry name" value="CBS"/>
    <property type="match status" value="2"/>
</dbReference>
<feature type="domain" description="CBS" evidence="2">
    <location>
        <begin position="66"/>
        <end position="122"/>
    </location>
</feature>
<keyword evidence="4" id="KW-1185">Reference proteome</keyword>
<dbReference type="InterPro" id="IPR029044">
    <property type="entry name" value="Nucleotide-diphossugar_trans"/>
</dbReference>
<evidence type="ECO:0000313" key="4">
    <source>
        <dbReference type="Proteomes" id="UP000306585"/>
    </source>
</evidence>
<dbReference type="Gene3D" id="3.10.580.10">
    <property type="entry name" value="CBS-domain"/>
    <property type="match status" value="1"/>
</dbReference>
<dbReference type="SUPFAM" id="SSF54631">
    <property type="entry name" value="CBS-domain pair"/>
    <property type="match status" value="1"/>
</dbReference>
<dbReference type="PANTHER" id="PTHR22572">
    <property type="entry name" value="SUGAR-1-PHOSPHATE GUANYL TRANSFERASE"/>
    <property type="match status" value="1"/>
</dbReference>
<dbReference type="Pfam" id="PF00571">
    <property type="entry name" value="CBS"/>
    <property type="match status" value="2"/>
</dbReference>
<dbReference type="InterPro" id="IPR050486">
    <property type="entry name" value="Mannose-1P_guanyltransferase"/>
</dbReference>
<dbReference type="EMBL" id="VBRY01000008">
    <property type="protein sequence ID" value="TLS66736.1"/>
    <property type="molecule type" value="Genomic_DNA"/>
</dbReference>
<dbReference type="Gene3D" id="3.90.550.10">
    <property type="entry name" value="Spore Coat Polysaccharide Biosynthesis Protein SpsA, Chain A"/>
    <property type="match status" value="1"/>
</dbReference>
<sequence length="349" mass="38898">MKDLKNILVSPDLPVLEAIRVLDREALQILLVIDQQQRLLGTVTDGDIRRGILRGLDLSAPVSVCMNCSPLTLSENASRDQALVLMRGRSIHAVPVINNDGCVLGLETETSLFRQGINDTLVVLMAGGLGMRLRPLTESIPKPLLEVNGKPMLQHIIERFVEQGFRRFSLSVNYKAEMIVEHFGSGERFGVEISYLEEDKPLGTGGALSLLPQEGLSEQIIVMNGDLLTTLNFRQLLDFHTANGGVATMAVRDYSFRVPYGVVNIDGESFIDVVEKPAHSYFVNAGIYVFNSDQIQNIPEDQFFDLPDLFSLLKAQKKKVTVFPLREEWRDVGSHEDYKLANQNKEASE</sequence>
<proteinExistence type="predicted"/>
<dbReference type="RefSeq" id="WP_138239565.1">
    <property type="nucleotide sequence ID" value="NZ_VBRY01000008.1"/>
</dbReference>
<dbReference type="SMART" id="SM00116">
    <property type="entry name" value="CBS"/>
    <property type="match status" value="2"/>
</dbReference>
<protein>
    <submittedName>
        <fullName evidence="3">CBS domain-containing protein</fullName>
    </submittedName>
</protein>
<reference evidence="3 4" key="1">
    <citation type="journal article" date="2019" name="Appl. Environ. Microbiol.">
        <title>Environmental Evidence and Genomic Insight of Iron-oxidizing Bacteria Preference Towards More Corrosion Resistant Stainless Steel at Higher Salinities.</title>
        <authorList>
            <person name="Garrison C.E."/>
            <person name="Price K.A."/>
            <person name="Field E.K."/>
        </authorList>
    </citation>
    <scope>NUCLEOTIDE SEQUENCE [LARGE SCALE GENOMIC DNA]</scope>
    <source>
        <strain evidence="3 4">P3</strain>
    </source>
</reference>
<evidence type="ECO:0000256" key="1">
    <source>
        <dbReference type="PROSITE-ProRule" id="PRU00703"/>
    </source>
</evidence>
<dbReference type="Proteomes" id="UP000306585">
    <property type="component" value="Unassembled WGS sequence"/>
</dbReference>
<dbReference type="InterPro" id="IPR046342">
    <property type="entry name" value="CBS_dom_sf"/>
</dbReference>